<dbReference type="AlphaFoldDB" id="A0A1Y1WMV7"/>
<feature type="compositionally biased region" description="Basic and acidic residues" evidence="2">
    <location>
        <begin position="14"/>
        <end position="25"/>
    </location>
</feature>
<protein>
    <recommendedName>
        <fullName evidence="3">Rap-GAP domain-containing protein</fullName>
    </recommendedName>
</protein>
<dbReference type="InterPro" id="IPR027107">
    <property type="entry name" value="Tuberin/Ral-act_asu"/>
</dbReference>
<dbReference type="GO" id="GO:0005737">
    <property type="term" value="C:cytoplasm"/>
    <property type="evidence" value="ECO:0007669"/>
    <property type="project" value="TreeGrafter"/>
</dbReference>
<dbReference type="Proteomes" id="UP000193922">
    <property type="component" value="Unassembled WGS sequence"/>
</dbReference>
<evidence type="ECO:0000256" key="2">
    <source>
        <dbReference type="SAM" id="MobiDB-lite"/>
    </source>
</evidence>
<dbReference type="RefSeq" id="XP_040747849.1">
    <property type="nucleotide sequence ID" value="XM_040884014.1"/>
</dbReference>
<comment type="caution">
    <text evidence="4">The sequence shown here is derived from an EMBL/GenBank/DDBJ whole genome shotgun (WGS) entry which is preliminary data.</text>
</comment>
<evidence type="ECO:0000313" key="4">
    <source>
        <dbReference type="EMBL" id="ORX74638.1"/>
    </source>
</evidence>
<dbReference type="PANTHER" id="PTHR10063">
    <property type="entry name" value="TUBERIN"/>
    <property type="match status" value="1"/>
</dbReference>
<sequence length="177" mass="20594">MREATLTPSGYQHWGRERKGSDPEDHKMFEEIKTFIKEELRAVSSVDENNDTARPISPVVDDVVRRYTAAPGDTRARQCETSKLHCYQELLRYHKGFDMGQTMKSVHVTLKMSEALIRDLRALDKIHFRETIKVAVFYVGIGQHDESQILSNTVRDTSDRYRQFVRSLGWYVDLDNI</sequence>
<proteinExistence type="predicted"/>
<evidence type="ECO:0000256" key="1">
    <source>
        <dbReference type="ARBA" id="ARBA00022468"/>
    </source>
</evidence>
<dbReference type="SUPFAM" id="SSF111347">
    <property type="entry name" value="Rap/Ran-GAP"/>
    <property type="match status" value="1"/>
</dbReference>
<feature type="region of interest" description="Disordered" evidence="2">
    <location>
        <begin position="1"/>
        <end position="25"/>
    </location>
</feature>
<evidence type="ECO:0000259" key="3">
    <source>
        <dbReference type="PROSITE" id="PS50085"/>
    </source>
</evidence>
<feature type="compositionally biased region" description="Polar residues" evidence="2">
    <location>
        <begin position="1"/>
        <end position="10"/>
    </location>
</feature>
<dbReference type="InterPro" id="IPR000331">
    <property type="entry name" value="Rap/Ran_GAP_dom"/>
</dbReference>
<dbReference type="PANTHER" id="PTHR10063:SF11">
    <property type="entry name" value="RHO GTPASE-ACTIVATING PROTEIN CG5521-RELATED"/>
    <property type="match status" value="1"/>
</dbReference>
<dbReference type="PROSITE" id="PS50085">
    <property type="entry name" value="RAPGAP"/>
    <property type="match status" value="1"/>
</dbReference>
<dbReference type="EMBL" id="MCFD01000001">
    <property type="protein sequence ID" value="ORX74638.1"/>
    <property type="molecule type" value="Genomic_DNA"/>
</dbReference>
<dbReference type="GeneID" id="63800662"/>
<accession>A0A1Y1WMV7</accession>
<organism evidence="4 5">
    <name type="scientific">Linderina pennispora</name>
    <dbReference type="NCBI Taxonomy" id="61395"/>
    <lineage>
        <taxon>Eukaryota</taxon>
        <taxon>Fungi</taxon>
        <taxon>Fungi incertae sedis</taxon>
        <taxon>Zoopagomycota</taxon>
        <taxon>Kickxellomycotina</taxon>
        <taxon>Kickxellomycetes</taxon>
        <taxon>Kickxellales</taxon>
        <taxon>Kickxellaceae</taxon>
        <taxon>Linderina</taxon>
    </lineage>
</organism>
<dbReference type="GO" id="GO:0005096">
    <property type="term" value="F:GTPase activator activity"/>
    <property type="evidence" value="ECO:0007669"/>
    <property type="project" value="UniProtKB-KW"/>
</dbReference>
<dbReference type="OrthoDB" id="19311at2759"/>
<reference evidence="4 5" key="1">
    <citation type="submission" date="2016-07" db="EMBL/GenBank/DDBJ databases">
        <title>Pervasive Adenine N6-methylation of Active Genes in Fungi.</title>
        <authorList>
            <consortium name="DOE Joint Genome Institute"/>
            <person name="Mondo S.J."/>
            <person name="Dannebaum R.O."/>
            <person name="Kuo R.C."/>
            <person name="Labutti K."/>
            <person name="Haridas S."/>
            <person name="Kuo A."/>
            <person name="Salamov A."/>
            <person name="Ahrendt S.R."/>
            <person name="Lipzen A."/>
            <person name="Sullivan W."/>
            <person name="Andreopoulos W.B."/>
            <person name="Clum A."/>
            <person name="Lindquist E."/>
            <person name="Daum C."/>
            <person name="Ramamoorthy G.K."/>
            <person name="Gryganskyi A."/>
            <person name="Culley D."/>
            <person name="Magnuson J.K."/>
            <person name="James T.Y."/>
            <person name="O'Malley M.A."/>
            <person name="Stajich J.E."/>
            <person name="Spatafora J.W."/>
            <person name="Visel A."/>
            <person name="Grigoriev I.V."/>
        </authorList>
    </citation>
    <scope>NUCLEOTIDE SEQUENCE [LARGE SCALE GENOMIC DNA]</scope>
    <source>
        <strain evidence="4 5">ATCC 12442</strain>
    </source>
</reference>
<dbReference type="InterPro" id="IPR035974">
    <property type="entry name" value="Rap/Ran-GAP_sf"/>
</dbReference>
<evidence type="ECO:0000313" key="5">
    <source>
        <dbReference type="Proteomes" id="UP000193922"/>
    </source>
</evidence>
<dbReference type="Gene3D" id="3.40.50.11210">
    <property type="entry name" value="Rap/Ran-GAP"/>
    <property type="match status" value="1"/>
</dbReference>
<dbReference type="STRING" id="61395.A0A1Y1WMV7"/>
<keyword evidence="1" id="KW-0343">GTPase activation</keyword>
<dbReference type="GO" id="GO:0005634">
    <property type="term" value="C:nucleus"/>
    <property type="evidence" value="ECO:0007669"/>
    <property type="project" value="InterPro"/>
</dbReference>
<keyword evidence="5" id="KW-1185">Reference proteome</keyword>
<dbReference type="GO" id="GO:0051056">
    <property type="term" value="P:regulation of small GTPase mediated signal transduction"/>
    <property type="evidence" value="ECO:0007669"/>
    <property type="project" value="InterPro"/>
</dbReference>
<gene>
    <name evidence="4" type="ORF">DL89DRAFT_20305</name>
</gene>
<name>A0A1Y1WMV7_9FUNG</name>
<feature type="domain" description="Rap-GAP" evidence="3">
    <location>
        <begin position="120"/>
        <end position="177"/>
    </location>
</feature>